<dbReference type="RefSeq" id="WP_310866169.1">
    <property type="nucleotide sequence ID" value="NZ_JAVLSF010000393.1"/>
</dbReference>
<gene>
    <name evidence="2" type="ORF">RJJ65_36445</name>
</gene>
<dbReference type="EMBL" id="JAVLSF010000393">
    <property type="protein sequence ID" value="MDR9778027.1"/>
    <property type="molecule type" value="Genomic_DNA"/>
</dbReference>
<comment type="caution">
    <text evidence="2">The sequence shown here is derived from an EMBL/GenBank/DDBJ whole genome shotgun (WGS) entry which is preliminary data.</text>
</comment>
<sequence>MNLTAILISMSSIIVSITSLLVSVVLWRHTNRPIVIARVSSTDKVDIHPSLNILLANTGNRPAKNIKLIALEKDVQRAAFQEEGNTQMPQDAKRCFFSKVVIPVLANNKKISSGFGYLGRGKGAW</sequence>
<name>A0AAJ2GY36_9HYPH</name>
<evidence type="ECO:0000256" key="1">
    <source>
        <dbReference type="SAM" id="Phobius"/>
    </source>
</evidence>
<protein>
    <submittedName>
        <fullName evidence="2">Uncharacterized protein</fullName>
    </submittedName>
</protein>
<proteinExistence type="predicted"/>
<keyword evidence="1" id="KW-0812">Transmembrane</keyword>
<accession>A0AAJ2GY36</accession>
<keyword evidence="1" id="KW-0472">Membrane</keyword>
<feature type="non-terminal residue" evidence="2">
    <location>
        <position position="125"/>
    </location>
</feature>
<evidence type="ECO:0000313" key="3">
    <source>
        <dbReference type="Proteomes" id="UP001268610"/>
    </source>
</evidence>
<keyword evidence="1" id="KW-1133">Transmembrane helix</keyword>
<dbReference type="AlphaFoldDB" id="A0AAJ2GY36"/>
<organism evidence="2 3">
    <name type="scientific">Rhizobium hidalgonense</name>
    <dbReference type="NCBI Taxonomy" id="1538159"/>
    <lineage>
        <taxon>Bacteria</taxon>
        <taxon>Pseudomonadati</taxon>
        <taxon>Pseudomonadota</taxon>
        <taxon>Alphaproteobacteria</taxon>
        <taxon>Hyphomicrobiales</taxon>
        <taxon>Rhizobiaceae</taxon>
        <taxon>Rhizobium/Agrobacterium group</taxon>
        <taxon>Rhizobium</taxon>
    </lineage>
</organism>
<reference evidence="2" key="1">
    <citation type="submission" date="2023-04" db="EMBL/GenBank/DDBJ databases">
        <title>Genomic characterization of faba bean (Vicia faba) microsymbionts in Mexican soils.</title>
        <authorList>
            <person name="Rivera Orduna F.N."/>
            <person name="Guevara-Luna J."/>
            <person name="Yan J."/>
            <person name="Arroyo-Herrera I."/>
            <person name="Li Y."/>
            <person name="Vasquez-Murrieta M.S."/>
            <person name="Wang E.T."/>
        </authorList>
    </citation>
    <scope>NUCLEOTIDE SEQUENCE</scope>
    <source>
        <strain evidence="2">CH26</strain>
    </source>
</reference>
<feature type="transmembrane region" description="Helical" evidence="1">
    <location>
        <begin position="6"/>
        <end position="27"/>
    </location>
</feature>
<dbReference type="Proteomes" id="UP001268610">
    <property type="component" value="Unassembled WGS sequence"/>
</dbReference>
<evidence type="ECO:0000313" key="2">
    <source>
        <dbReference type="EMBL" id="MDR9778027.1"/>
    </source>
</evidence>